<protein>
    <submittedName>
        <fullName evidence="1">YkgJ family cysteine cluster protein</fullName>
    </submittedName>
</protein>
<organism evidence="1 2">
    <name type="scientific">Humisphaera borealis</name>
    <dbReference type="NCBI Taxonomy" id="2807512"/>
    <lineage>
        <taxon>Bacteria</taxon>
        <taxon>Pseudomonadati</taxon>
        <taxon>Planctomycetota</taxon>
        <taxon>Phycisphaerae</taxon>
        <taxon>Tepidisphaerales</taxon>
        <taxon>Tepidisphaeraceae</taxon>
        <taxon>Humisphaera</taxon>
    </lineage>
</organism>
<dbReference type="Proteomes" id="UP000593765">
    <property type="component" value="Chromosome"/>
</dbReference>
<sequence>MPHIRLAIVGPSPCNRCYAACCKQNGHDWSVLLQTDDERRRFRPWAIDLAVTGDDGAVVVEKVLPYRDGRCIFLGDDDLCQIYEDRPLSCRKFECTGHFNRHGVGKHTRFIDLNPRVREMLESA</sequence>
<gene>
    <name evidence="1" type="ORF">IPV69_02905</name>
</gene>
<evidence type="ECO:0000313" key="2">
    <source>
        <dbReference type="Proteomes" id="UP000593765"/>
    </source>
</evidence>
<dbReference type="AlphaFoldDB" id="A0A7M2WXY3"/>
<reference evidence="1 2" key="1">
    <citation type="submission" date="2020-10" db="EMBL/GenBank/DDBJ databases">
        <title>Wide distribution of Phycisphaera-like planctomycetes from WD2101 soil group in peatlands and genome analysis of the first cultivated representative.</title>
        <authorList>
            <person name="Dedysh S.N."/>
            <person name="Beletsky A.V."/>
            <person name="Ivanova A."/>
            <person name="Kulichevskaya I.S."/>
            <person name="Suzina N.E."/>
            <person name="Philippov D.A."/>
            <person name="Rakitin A.L."/>
            <person name="Mardanov A.V."/>
            <person name="Ravin N.V."/>
        </authorList>
    </citation>
    <scope>NUCLEOTIDE SEQUENCE [LARGE SCALE GENOMIC DNA]</scope>
    <source>
        <strain evidence="1 2">M1803</strain>
    </source>
</reference>
<proteinExistence type="predicted"/>
<keyword evidence="2" id="KW-1185">Reference proteome</keyword>
<dbReference type="Pfam" id="PF03692">
    <property type="entry name" value="CxxCxxCC"/>
    <property type="match status" value="1"/>
</dbReference>
<dbReference type="InterPro" id="IPR005358">
    <property type="entry name" value="Puta_zinc/iron-chelating_dom"/>
</dbReference>
<evidence type="ECO:0000313" key="1">
    <source>
        <dbReference type="EMBL" id="QOV90336.1"/>
    </source>
</evidence>
<dbReference type="RefSeq" id="WP_206293417.1">
    <property type="nucleotide sequence ID" value="NZ_CP063458.1"/>
</dbReference>
<dbReference type="KEGG" id="hbs:IPV69_02905"/>
<name>A0A7M2WXY3_9BACT</name>
<dbReference type="EMBL" id="CP063458">
    <property type="protein sequence ID" value="QOV90336.1"/>
    <property type="molecule type" value="Genomic_DNA"/>
</dbReference>
<accession>A0A7M2WXY3</accession>